<dbReference type="Gramene" id="PRQ16107">
    <property type="protein sequence ID" value="PRQ16107"/>
    <property type="gene ID" value="RchiOBHm_Chr7g0180611"/>
</dbReference>
<dbReference type="PANTHER" id="PTHR11743">
    <property type="entry name" value="VOLTAGE-DEPENDENT ANION-SELECTIVE CHANNEL"/>
    <property type="match status" value="1"/>
</dbReference>
<dbReference type="Gene3D" id="2.40.160.10">
    <property type="entry name" value="Porin"/>
    <property type="match status" value="1"/>
</dbReference>
<dbReference type="GO" id="GO:0008308">
    <property type="term" value="F:voltage-gated monoatomic anion channel activity"/>
    <property type="evidence" value="ECO:0007669"/>
    <property type="project" value="InterPro"/>
</dbReference>
<proteinExistence type="inferred from homology"/>
<accession>A0A2P6P2E6</accession>
<reference evidence="2 3" key="1">
    <citation type="journal article" date="2018" name="Nat. Genet.">
        <title>The Rosa genome provides new insights in the design of modern roses.</title>
        <authorList>
            <person name="Bendahmane M."/>
        </authorList>
    </citation>
    <scope>NUCLEOTIDE SEQUENCE [LARGE SCALE GENOMIC DNA]</scope>
    <source>
        <strain evidence="3">cv. Old Blush</strain>
    </source>
</reference>
<dbReference type="STRING" id="74649.A0A2P6P2E6"/>
<evidence type="ECO:0000313" key="3">
    <source>
        <dbReference type="Proteomes" id="UP000238479"/>
    </source>
</evidence>
<dbReference type="InterPro" id="IPR027246">
    <property type="entry name" value="Porin_Euk/Tom40"/>
</dbReference>
<comment type="similarity">
    <text evidence="1">Belongs to the eukaryotic mitochondrial porin (TC 1.B.8.1) family.</text>
</comment>
<dbReference type="OMA" id="CPGLYFD"/>
<comment type="caution">
    <text evidence="2">The sequence shown here is derived from an EMBL/GenBank/DDBJ whole genome shotgun (WGS) entry which is preliminary data.</text>
</comment>
<dbReference type="OrthoDB" id="7827681at2759"/>
<name>A0A2P6P2E6_ROSCH</name>
<evidence type="ECO:0000256" key="1">
    <source>
        <dbReference type="ARBA" id="ARBA00009624"/>
    </source>
</evidence>
<dbReference type="InterPro" id="IPR001925">
    <property type="entry name" value="Porin_Euk"/>
</dbReference>
<organism evidence="2 3">
    <name type="scientific">Rosa chinensis</name>
    <name type="common">China rose</name>
    <dbReference type="NCBI Taxonomy" id="74649"/>
    <lineage>
        <taxon>Eukaryota</taxon>
        <taxon>Viridiplantae</taxon>
        <taxon>Streptophyta</taxon>
        <taxon>Embryophyta</taxon>
        <taxon>Tracheophyta</taxon>
        <taxon>Spermatophyta</taxon>
        <taxon>Magnoliopsida</taxon>
        <taxon>eudicotyledons</taxon>
        <taxon>Gunneridae</taxon>
        <taxon>Pentapetalae</taxon>
        <taxon>rosids</taxon>
        <taxon>fabids</taxon>
        <taxon>Rosales</taxon>
        <taxon>Rosaceae</taxon>
        <taxon>Rosoideae</taxon>
        <taxon>Rosoideae incertae sedis</taxon>
        <taxon>Rosa</taxon>
    </lineage>
</organism>
<evidence type="ECO:0000313" key="2">
    <source>
        <dbReference type="EMBL" id="PRQ16107.1"/>
    </source>
</evidence>
<protein>
    <submittedName>
        <fullName evidence="2">Putative Porin domain-containing protein</fullName>
    </submittedName>
</protein>
<dbReference type="Pfam" id="PF01459">
    <property type="entry name" value="Porin_3"/>
    <property type="match status" value="1"/>
</dbReference>
<gene>
    <name evidence="2" type="ORF">RchiOBHm_Chr7g0180611</name>
</gene>
<dbReference type="Proteomes" id="UP000238479">
    <property type="component" value="Chromosome 7"/>
</dbReference>
<dbReference type="AlphaFoldDB" id="A0A2P6P2E6"/>
<dbReference type="InterPro" id="IPR023614">
    <property type="entry name" value="Porin_dom_sf"/>
</dbReference>
<dbReference type="EMBL" id="PDCK01000045">
    <property type="protein sequence ID" value="PRQ16107.1"/>
    <property type="molecule type" value="Genomic_DNA"/>
</dbReference>
<sequence length="256" mass="27721">MINTPGEFYDIGKKARDLLHKDYAHQPRVPIHFDYRSLKSNTDISCRVKDIVPIVPELNTLFSFVTPNSGKVELEYLNGLAGISGGIGLIQNDALRRFEPIANLSGVIGRGALFSFGTDLAFDIYTGQFNKFNAGLSLNSDFVNTSLSLDGLDSLKASCHCLVNPLTKTAIAAELKHSFSGNNTALVIGAQHAFAPSTLVKGRISTHGKVGALIRQGLWERIFLSLSGEVDFTDTNPNATLKIGLSLAVRLQMSII</sequence>
<dbReference type="GO" id="GO:0005741">
    <property type="term" value="C:mitochondrial outer membrane"/>
    <property type="evidence" value="ECO:0007669"/>
    <property type="project" value="InterPro"/>
</dbReference>
<keyword evidence="3" id="KW-1185">Reference proteome</keyword>
<dbReference type="PANTHER" id="PTHR11743:SF35">
    <property type="entry name" value="PORIN_VOLTAGE-DEPENDENT ANION-SELECTIVE CHANNEL PROTEIN"/>
    <property type="match status" value="1"/>
</dbReference>